<dbReference type="EMBL" id="CP136890">
    <property type="protein sequence ID" value="WOK94637.1"/>
    <property type="molecule type" value="Genomic_DNA"/>
</dbReference>
<feature type="region of interest" description="Disordered" evidence="1">
    <location>
        <begin position="100"/>
        <end position="150"/>
    </location>
</feature>
<feature type="transmembrane region" description="Helical" evidence="2">
    <location>
        <begin position="6"/>
        <end position="31"/>
    </location>
</feature>
<dbReference type="Proteomes" id="UP001327560">
    <property type="component" value="Chromosome 1"/>
</dbReference>
<sequence length="215" mass="23554">MTTISILGLALIITLVVVVILFGAELFYVIWYRRRFRRATTAAASPLSAGLDSGQFGTPAASKELVLYLLFHKSQTSVNDASMPSAVSTAERVVFPPKAPTMEKEEEEAEKRDVEACEEATSGGNEDEREVSHMAEEEEEEEEDGVEKTGSLSRRSFAFEAKVTGTPCDSPPFYTPVASPTRDMVDGVDWRREAQPGFAAGYICSAQMDLELINT</sequence>
<evidence type="ECO:0000256" key="1">
    <source>
        <dbReference type="SAM" id="MobiDB-lite"/>
    </source>
</evidence>
<proteinExistence type="predicted"/>
<evidence type="ECO:0000256" key="2">
    <source>
        <dbReference type="SAM" id="Phobius"/>
    </source>
</evidence>
<evidence type="ECO:0000313" key="3">
    <source>
        <dbReference type="EMBL" id="WOK94637.1"/>
    </source>
</evidence>
<keyword evidence="2" id="KW-0812">Transmembrane</keyword>
<gene>
    <name evidence="3" type="ORF">Cni_G03342</name>
</gene>
<keyword evidence="2" id="KW-0472">Membrane</keyword>
<name>A0AAQ3JTC4_9LILI</name>
<feature type="compositionally biased region" description="Acidic residues" evidence="1">
    <location>
        <begin position="136"/>
        <end position="145"/>
    </location>
</feature>
<organism evidence="3 4">
    <name type="scientific">Canna indica</name>
    <name type="common">Indian-shot</name>
    <dbReference type="NCBI Taxonomy" id="4628"/>
    <lineage>
        <taxon>Eukaryota</taxon>
        <taxon>Viridiplantae</taxon>
        <taxon>Streptophyta</taxon>
        <taxon>Embryophyta</taxon>
        <taxon>Tracheophyta</taxon>
        <taxon>Spermatophyta</taxon>
        <taxon>Magnoliopsida</taxon>
        <taxon>Liliopsida</taxon>
        <taxon>Zingiberales</taxon>
        <taxon>Cannaceae</taxon>
        <taxon>Canna</taxon>
    </lineage>
</organism>
<protein>
    <submittedName>
        <fullName evidence="3">Uncharacterized protein</fullName>
    </submittedName>
</protein>
<keyword evidence="2" id="KW-1133">Transmembrane helix</keyword>
<keyword evidence="4" id="KW-1185">Reference proteome</keyword>
<accession>A0AAQ3JTC4</accession>
<evidence type="ECO:0000313" key="4">
    <source>
        <dbReference type="Proteomes" id="UP001327560"/>
    </source>
</evidence>
<dbReference type="AlphaFoldDB" id="A0AAQ3JTC4"/>
<reference evidence="3 4" key="1">
    <citation type="submission" date="2023-10" db="EMBL/GenBank/DDBJ databases">
        <title>Chromosome-scale genome assembly provides insights into flower coloration mechanisms of Canna indica.</title>
        <authorList>
            <person name="Li C."/>
        </authorList>
    </citation>
    <scope>NUCLEOTIDE SEQUENCE [LARGE SCALE GENOMIC DNA]</scope>
    <source>
        <tissue evidence="3">Flower</tissue>
    </source>
</reference>